<keyword evidence="4" id="KW-1185">Reference proteome</keyword>
<dbReference type="Proteomes" id="UP000256970">
    <property type="component" value="Unassembled WGS sequence"/>
</dbReference>
<gene>
    <name evidence="3" type="ORF">BQ4739_LOCUS3966</name>
</gene>
<feature type="compositionally biased region" description="Low complexity" evidence="2">
    <location>
        <begin position="119"/>
        <end position="152"/>
    </location>
</feature>
<feature type="region of interest" description="Disordered" evidence="2">
    <location>
        <begin position="99"/>
        <end position="167"/>
    </location>
</feature>
<protein>
    <submittedName>
        <fullName evidence="3">Uncharacterized protein</fullName>
    </submittedName>
</protein>
<organism evidence="3 4">
    <name type="scientific">Tetradesmus obliquus</name>
    <name type="common">Green alga</name>
    <name type="synonym">Acutodesmus obliquus</name>
    <dbReference type="NCBI Taxonomy" id="3088"/>
    <lineage>
        <taxon>Eukaryota</taxon>
        <taxon>Viridiplantae</taxon>
        <taxon>Chlorophyta</taxon>
        <taxon>core chlorophytes</taxon>
        <taxon>Chlorophyceae</taxon>
        <taxon>CS clade</taxon>
        <taxon>Sphaeropleales</taxon>
        <taxon>Scenedesmaceae</taxon>
        <taxon>Tetradesmus</taxon>
    </lineage>
</organism>
<evidence type="ECO:0000256" key="2">
    <source>
        <dbReference type="SAM" id="MobiDB-lite"/>
    </source>
</evidence>
<evidence type="ECO:0000256" key="1">
    <source>
        <dbReference type="SAM" id="Coils"/>
    </source>
</evidence>
<accession>A0A383VCY0</accession>
<feature type="compositionally biased region" description="Low complexity" evidence="2">
    <location>
        <begin position="102"/>
        <end position="112"/>
    </location>
</feature>
<dbReference type="AlphaFoldDB" id="A0A383VCY0"/>
<name>A0A383VCY0_TETOB</name>
<proteinExistence type="predicted"/>
<feature type="coiled-coil region" evidence="1">
    <location>
        <begin position="339"/>
        <end position="366"/>
    </location>
</feature>
<keyword evidence="1" id="KW-0175">Coiled coil</keyword>
<evidence type="ECO:0000313" key="3">
    <source>
        <dbReference type="EMBL" id="SZX63418.1"/>
    </source>
</evidence>
<reference evidence="3 4" key="1">
    <citation type="submission" date="2016-10" db="EMBL/GenBank/DDBJ databases">
        <authorList>
            <person name="Cai Z."/>
        </authorList>
    </citation>
    <scope>NUCLEOTIDE SEQUENCE [LARGE SCALE GENOMIC DNA]</scope>
</reference>
<sequence length="473" mass="50027">MAHLMHPCRLLTHSKAAGRARPFPRHFPSSSAVAARTLRLCRRSRGVVRNTQQAQEPVLPENLDLNDPELQAQITALLKELDPDLLLEDTQDLLATVAAASQGQQQQGQQQQPPHTDQPHASQQQHQQQQQQFAGEFAGAGSAAQQATAWQEEAGDDETESGLPDDIQLTRAEYKRKAAVLLELMAAQQQVNQEGGQEALQQQLSAFRGEVDAALLHMLARRLQAAQQHGQNEAELAQLQDLYDLLSLEQQRAQATPALRLLDEALDLLGDDPYMPGAKQRGEAVVQRLRAAFTGGVAEDVDIFAAAAALASDKALAAEALSVEYVPQASFLSEGMELLQGAKDEMAALAAAVSQAQTELQQVRNSQPQLLQSPEAQQHIAQVAAADEALRRRKTAVGQLAYILDIAQDLDGAERALAGSGTGGDGGISSSGAGGGFGVEQGGGRLGAAAAAAAAAPADLPSPEDLAALLGIE</sequence>
<evidence type="ECO:0000313" key="4">
    <source>
        <dbReference type="Proteomes" id="UP000256970"/>
    </source>
</evidence>
<dbReference type="EMBL" id="FNXT01000314">
    <property type="protein sequence ID" value="SZX63418.1"/>
    <property type="molecule type" value="Genomic_DNA"/>
</dbReference>